<organism evidence="1 2">
    <name type="scientific">Meloidogyne enterolobii</name>
    <name type="common">Root-knot nematode worm</name>
    <name type="synonym">Meloidogyne mayaguensis</name>
    <dbReference type="NCBI Taxonomy" id="390850"/>
    <lineage>
        <taxon>Eukaryota</taxon>
        <taxon>Metazoa</taxon>
        <taxon>Ecdysozoa</taxon>
        <taxon>Nematoda</taxon>
        <taxon>Chromadorea</taxon>
        <taxon>Rhabditida</taxon>
        <taxon>Tylenchina</taxon>
        <taxon>Tylenchomorpha</taxon>
        <taxon>Tylenchoidea</taxon>
        <taxon>Meloidogynidae</taxon>
        <taxon>Meloidogyninae</taxon>
        <taxon>Meloidogyne</taxon>
    </lineage>
</organism>
<evidence type="ECO:0000313" key="1">
    <source>
        <dbReference type="EMBL" id="CAD2135638.1"/>
    </source>
</evidence>
<evidence type="ECO:0000313" key="2">
    <source>
        <dbReference type="Proteomes" id="UP000580250"/>
    </source>
</evidence>
<protein>
    <submittedName>
        <fullName evidence="1">Uncharacterized protein</fullName>
    </submittedName>
</protein>
<dbReference type="EMBL" id="CAJEWN010000017">
    <property type="protein sequence ID" value="CAD2135638.1"/>
    <property type="molecule type" value="Genomic_DNA"/>
</dbReference>
<sequence>MVESGTPWYGSMRLDKLNRTIPGRPGFNNSERSYSSAVGWARGRLACSPCTRSTSTEAPRTS</sequence>
<gene>
    <name evidence="1" type="ORF">MENT_LOCUS4782</name>
</gene>
<name>A0A6V7TW78_MELEN</name>
<comment type="caution">
    <text evidence="1">The sequence shown here is derived from an EMBL/GenBank/DDBJ whole genome shotgun (WGS) entry which is preliminary data.</text>
</comment>
<dbReference type="AlphaFoldDB" id="A0A6V7TW78"/>
<reference evidence="1 2" key="1">
    <citation type="submission" date="2020-08" db="EMBL/GenBank/DDBJ databases">
        <authorList>
            <person name="Koutsovoulos G."/>
            <person name="Danchin GJ E."/>
        </authorList>
    </citation>
    <scope>NUCLEOTIDE SEQUENCE [LARGE SCALE GENOMIC DNA]</scope>
</reference>
<proteinExistence type="predicted"/>
<dbReference type="Proteomes" id="UP000580250">
    <property type="component" value="Unassembled WGS sequence"/>
</dbReference>
<accession>A0A6V7TW78</accession>